<feature type="compositionally biased region" description="Acidic residues" evidence="1">
    <location>
        <begin position="1"/>
        <end position="19"/>
    </location>
</feature>
<protein>
    <submittedName>
        <fullName evidence="2">Uncharacterized protein</fullName>
    </submittedName>
</protein>
<feature type="compositionally biased region" description="Basic and acidic residues" evidence="1">
    <location>
        <begin position="62"/>
        <end position="72"/>
    </location>
</feature>
<evidence type="ECO:0000313" key="5">
    <source>
        <dbReference type="Proteomes" id="UP001292094"/>
    </source>
</evidence>
<proteinExistence type="predicted"/>
<reference evidence="2" key="1">
    <citation type="submission" date="2023-11" db="EMBL/GenBank/DDBJ databases">
        <title>Genome assemblies of two species of porcelain crab, Petrolisthes cinctipes and Petrolisthes manimaculis (Anomura: Porcellanidae).</title>
        <authorList>
            <person name="Angst P."/>
        </authorList>
    </citation>
    <scope>NUCLEOTIDE SEQUENCE</scope>
    <source>
        <strain evidence="2">PB745_02</strain>
        <tissue evidence="2">Gill</tissue>
    </source>
</reference>
<feature type="compositionally biased region" description="Polar residues" evidence="1">
    <location>
        <begin position="81"/>
        <end position="111"/>
    </location>
</feature>
<evidence type="ECO:0000313" key="2">
    <source>
        <dbReference type="EMBL" id="KAK4308820.1"/>
    </source>
</evidence>
<name>A0AAE1PHJ1_9EUCA</name>
<sequence>MEENEEEEEKNEEMDDEGTDEYREIEEKNEEKNKENKEEYEKYEMGLNTLFEELESDIEDVAQDKKVPREHASAPGRGRNNGASSTSAEGNNNPSTNSPLDSPPDQENTDPGPQKQHHGAQRNVRNYKTVKWSHEEKKKNLHCFT</sequence>
<dbReference type="AlphaFoldDB" id="A0AAE1PHJ1"/>
<dbReference type="EMBL" id="JAWZYT010001280">
    <property type="protein sequence ID" value="KAK4313649.1"/>
    <property type="molecule type" value="Genomic_DNA"/>
</dbReference>
<evidence type="ECO:0000256" key="1">
    <source>
        <dbReference type="SAM" id="MobiDB-lite"/>
    </source>
</evidence>
<organism evidence="2 5">
    <name type="scientific">Petrolisthes manimaculis</name>
    <dbReference type="NCBI Taxonomy" id="1843537"/>
    <lineage>
        <taxon>Eukaryota</taxon>
        <taxon>Metazoa</taxon>
        <taxon>Ecdysozoa</taxon>
        <taxon>Arthropoda</taxon>
        <taxon>Crustacea</taxon>
        <taxon>Multicrustacea</taxon>
        <taxon>Malacostraca</taxon>
        <taxon>Eumalacostraca</taxon>
        <taxon>Eucarida</taxon>
        <taxon>Decapoda</taxon>
        <taxon>Pleocyemata</taxon>
        <taxon>Anomura</taxon>
        <taxon>Galatheoidea</taxon>
        <taxon>Porcellanidae</taxon>
        <taxon>Petrolisthes</taxon>
    </lineage>
</organism>
<evidence type="ECO:0000313" key="4">
    <source>
        <dbReference type="EMBL" id="KAK4318579.1"/>
    </source>
</evidence>
<dbReference type="EMBL" id="JAWZYT010001839">
    <property type="protein sequence ID" value="KAK4308820.1"/>
    <property type="molecule type" value="Genomic_DNA"/>
</dbReference>
<dbReference type="EMBL" id="JAWZYT010000819">
    <property type="protein sequence ID" value="KAK4318579.1"/>
    <property type="molecule type" value="Genomic_DNA"/>
</dbReference>
<dbReference type="Proteomes" id="UP001292094">
    <property type="component" value="Unassembled WGS sequence"/>
</dbReference>
<feature type="region of interest" description="Disordered" evidence="1">
    <location>
        <begin position="54"/>
        <end position="145"/>
    </location>
</feature>
<feature type="region of interest" description="Disordered" evidence="1">
    <location>
        <begin position="1"/>
        <end position="41"/>
    </location>
</feature>
<comment type="caution">
    <text evidence="2">The sequence shown here is derived from an EMBL/GenBank/DDBJ whole genome shotgun (WGS) entry which is preliminary data.</text>
</comment>
<accession>A0AAE1PHJ1</accession>
<keyword evidence="5" id="KW-1185">Reference proteome</keyword>
<gene>
    <name evidence="4" type="ORF">Pmani_010429</name>
    <name evidence="3" type="ORF">Pmani_015021</name>
    <name evidence="2" type="ORF">Pmani_019497</name>
</gene>
<evidence type="ECO:0000313" key="3">
    <source>
        <dbReference type="EMBL" id="KAK4313649.1"/>
    </source>
</evidence>
<feature type="compositionally biased region" description="Basic and acidic residues" evidence="1">
    <location>
        <begin position="20"/>
        <end position="41"/>
    </location>
</feature>